<dbReference type="AlphaFoldDB" id="A0A699UQ87"/>
<protein>
    <submittedName>
        <fullName evidence="2">Uncharacterized protein</fullName>
    </submittedName>
</protein>
<proteinExistence type="predicted"/>
<evidence type="ECO:0000256" key="1">
    <source>
        <dbReference type="SAM" id="MobiDB-lite"/>
    </source>
</evidence>
<dbReference type="EMBL" id="BKCJ011346846">
    <property type="protein sequence ID" value="GFD23691.1"/>
    <property type="molecule type" value="Genomic_DNA"/>
</dbReference>
<feature type="region of interest" description="Disordered" evidence="1">
    <location>
        <begin position="20"/>
        <end position="68"/>
    </location>
</feature>
<gene>
    <name evidence="2" type="ORF">Tci_895660</name>
</gene>
<feature type="compositionally biased region" description="Pro residues" evidence="1">
    <location>
        <begin position="45"/>
        <end position="68"/>
    </location>
</feature>
<feature type="non-terminal residue" evidence="2">
    <location>
        <position position="68"/>
    </location>
</feature>
<accession>A0A699UQ87</accession>
<evidence type="ECO:0000313" key="2">
    <source>
        <dbReference type="EMBL" id="GFD23691.1"/>
    </source>
</evidence>
<reference evidence="2" key="1">
    <citation type="journal article" date="2019" name="Sci. Rep.">
        <title>Draft genome of Tanacetum cinerariifolium, the natural source of mosquito coil.</title>
        <authorList>
            <person name="Yamashiro T."/>
            <person name="Shiraishi A."/>
            <person name="Satake H."/>
            <person name="Nakayama K."/>
        </authorList>
    </citation>
    <scope>NUCLEOTIDE SEQUENCE</scope>
</reference>
<organism evidence="2">
    <name type="scientific">Tanacetum cinerariifolium</name>
    <name type="common">Dalmatian daisy</name>
    <name type="synonym">Chrysanthemum cinerariifolium</name>
    <dbReference type="NCBI Taxonomy" id="118510"/>
    <lineage>
        <taxon>Eukaryota</taxon>
        <taxon>Viridiplantae</taxon>
        <taxon>Streptophyta</taxon>
        <taxon>Embryophyta</taxon>
        <taxon>Tracheophyta</taxon>
        <taxon>Spermatophyta</taxon>
        <taxon>Magnoliopsida</taxon>
        <taxon>eudicotyledons</taxon>
        <taxon>Gunneridae</taxon>
        <taxon>Pentapetalae</taxon>
        <taxon>asterids</taxon>
        <taxon>campanulids</taxon>
        <taxon>Asterales</taxon>
        <taxon>Asteraceae</taxon>
        <taxon>Asteroideae</taxon>
        <taxon>Anthemideae</taxon>
        <taxon>Anthemidinae</taxon>
        <taxon>Tanacetum</taxon>
    </lineage>
</organism>
<sequence length="68" mass="7543">MRRYQGSDMPLLAHMLNLEEPAFDQDQQQYVSQPPPSPVVVQHPSPDPMPSPPRQSLPPTIPFGPAPT</sequence>
<comment type="caution">
    <text evidence="2">The sequence shown here is derived from an EMBL/GenBank/DDBJ whole genome shotgun (WGS) entry which is preliminary data.</text>
</comment>
<name>A0A699UQ87_TANCI</name>